<dbReference type="Pfam" id="PF12849">
    <property type="entry name" value="PBP_like_2"/>
    <property type="match status" value="1"/>
</dbReference>
<organism evidence="9 10">
    <name type="scientific">Streptomyces zagrosensis</name>
    <dbReference type="NCBI Taxonomy" id="1042984"/>
    <lineage>
        <taxon>Bacteria</taxon>
        <taxon>Bacillati</taxon>
        <taxon>Actinomycetota</taxon>
        <taxon>Actinomycetes</taxon>
        <taxon>Kitasatosporales</taxon>
        <taxon>Streptomycetaceae</taxon>
        <taxon>Streptomyces</taxon>
    </lineage>
</organism>
<evidence type="ECO:0000259" key="8">
    <source>
        <dbReference type="Pfam" id="PF12849"/>
    </source>
</evidence>
<comment type="caution">
    <text evidence="9">The sequence shown here is derived from an EMBL/GenBank/DDBJ whole genome shotgun (WGS) entry which is preliminary data.</text>
</comment>
<evidence type="ECO:0000256" key="6">
    <source>
        <dbReference type="SAM" id="MobiDB-lite"/>
    </source>
</evidence>
<reference evidence="9 10" key="1">
    <citation type="submission" date="2020-08" db="EMBL/GenBank/DDBJ databases">
        <title>Genomic Encyclopedia of Type Strains, Phase III (KMG-III): the genomes of soil and plant-associated and newly described type strains.</title>
        <authorList>
            <person name="Whitman W."/>
        </authorList>
    </citation>
    <scope>NUCLEOTIDE SEQUENCE [LARGE SCALE GENOMIC DNA]</scope>
    <source>
        <strain evidence="9 10">CECT 8305</strain>
    </source>
</reference>
<comment type="similarity">
    <text evidence="1 4">Belongs to the PstS family.</text>
</comment>
<protein>
    <recommendedName>
        <fullName evidence="4">Phosphate-binding protein</fullName>
    </recommendedName>
</protein>
<dbReference type="PANTHER" id="PTHR42996:SF1">
    <property type="entry name" value="PHOSPHATE-BINDING PROTEIN PSTS"/>
    <property type="match status" value="1"/>
</dbReference>
<feature type="domain" description="PBP" evidence="8">
    <location>
        <begin position="55"/>
        <end position="346"/>
    </location>
</feature>
<feature type="binding site" evidence="5">
    <location>
        <position position="111"/>
    </location>
    <ligand>
        <name>phosphate</name>
        <dbReference type="ChEBI" id="CHEBI:43474"/>
    </ligand>
</feature>
<dbReference type="GO" id="GO:0043190">
    <property type="term" value="C:ATP-binding cassette (ABC) transporter complex"/>
    <property type="evidence" value="ECO:0007669"/>
    <property type="project" value="InterPro"/>
</dbReference>
<dbReference type="Proteomes" id="UP000588098">
    <property type="component" value="Unassembled WGS sequence"/>
</dbReference>
<dbReference type="AlphaFoldDB" id="A0A7W9V2M5"/>
<dbReference type="InterPro" id="IPR050962">
    <property type="entry name" value="Phosphate-bind_PstS"/>
</dbReference>
<dbReference type="NCBIfam" id="TIGR00975">
    <property type="entry name" value="3a0107s03"/>
    <property type="match status" value="1"/>
</dbReference>
<feature type="region of interest" description="Disordered" evidence="6">
    <location>
        <begin position="217"/>
        <end position="238"/>
    </location>
</feature>
<keyword evidence="3 4" id="KW-0592">Phosphate transport</keyword>
<feature type="signal peptide" evidence="7">
    <location>
        <begin position="1"/>
        <end position="27"/>
    </location>
</feature>
<dbReference type="EMBL" id="JACHJL010000034">
    <property type="protein sequence ID" value="MBB5940112.1"/>
    <property type="molecule type" value="Genomic_DNA"/>
</dbReference>
<dbReference type="InterPro" id="IPR024370">
    <property type="entry name" value="PBP_domain"/>
</dbReference>
<dbReference type="GO" id="GO:0035435">
    <property type="term" value="P:phosphate ion transmembrane transport"/>
    <property type="evidence" value="ECO:0007669"/>
    <property type="project" value="InterPro"/>
</dbReference>
<feature type="binding site" evidence="5">
    <location>
        <begin position="199"/>
        <end position="201"/>
    </location>
    <ligand>
        <name>phosphate</name>
        <dbReference type="ChEBI" id="CHEBI:43474"/>
    </ligand>
</feature>
<keyword evidence="10" id="KW-1185">Reference proteome</keyword>
<dbReference type="RefSeq" id="WP_184579991.1">
    <property type="nucleotide sequence ID" value="NZ_JACHJL010000034.1"/>
</dbReference>
<gene>
    <name evidence="9" type="ORF">FHS42_007210</name>
</gene>
<evidence type="ECO:0000256" key="4">
    <source>
        <dbReference type="PIRNR" id="PIRNR002756"/>
    </source>
</evidence>
<dbReference type="PANTHER" id="PTHR42996">
    <property type="entry name" value="PHOSPHATE-BINDING PROTEIN PSTS"/>
    <property type="match status" value="1"/>
</dbReference>
<dbReference type="GO" id="GO:0042301">
    <property type="term" value="F:phosphate ion binding"/>
    <property type="evidence" value="ECO:0007669"/>
    <property type="project" value="InterPro"/>
</dbReference>
<evidence type="ECO:0000256" key="7">
    <source>
        <dbReference type="SAM" id="SignalP"/>
    </source>
</evidence>
<keyword evidence="7" id="KW-0732">Signal</keyword>
<dbReference type="CDD" id="cd13565">
    <property type="entry name" value="PBP2_PstS"/>
    <property type="match status" value="1"/>
</dbReference>
<dbReference type="Gene3D" id="3.40.190.10">
    <property type="entry name" value="Periplasmic binding protein-like II"/>
    <property type="match status" value="2"/>
</dbReference>
<evidence type="ECO:0000256" key="3">
    <source>
        <dbReference type="ARBA" id="ARBA00022592"/>
    </source>
</evidence>
<dbReference type="InterPro" id="IPR005673">
    <property type="entry name" value="ABC_phos-bd_PstS"/>
</dbReference>
<evidence type="ECO:0000313" key="9">
    <source>
        <dbReference type="EMBL" id="MBB5940112.1"/>
    </source>
</evidence>
<feature type="chain" id="PRO_5038636177" description="Phosphate-binding protein" evidence="7">
    <location>
        <begin position="28"/>
        <end position="376"/>
    </location>
</feature>
<dbReference type="PROSITE" id="PS51257">
    <property type="entry name" value="PROKAR_LIPOPROTEIN"/>
    <property type="match status" value="1"/>
</dbReference>
<evidence type="ECO:0000256" key="2">
    <source>
        <dbReference type="ARBA" id="ARBA00022448"/>
    </source>
</evidence>
<keyword evidence="2 4" id="KW-0813">Transport</keyword>
<dbReference type="SUPFAM" id="SSF53850">
    <property type="entry name" value="Periplasmic binding protein-like II"/>
    <property type="match status" value="1"/>
</dbReference>
<accession>A0A7W9V2M5</accession>
<feature type="binding site" evidence="5">
    <location>
        <position position="93"/>
    </location>
    <ligand>
        <name>phosphate</name>
        <dbReference type="ChEBI" id="CHEBI:43474"/>
    </ligand>
</feature>
<name>A0A7W9V2M5_9ACTN</name>
<feature type="binding site" evidence="5">
    <location>
        <begin position="63"/>
        <end position="65"/>
    </location>
    <ligand>
        <name>phosphate</name>
        <dbReference type="ChEBI" id="CHEBI:43474"/>
    </ligand>
</feature>
<dbReference type="PIRSF" id="PIRSF002756">
    <property type="entry name" value="PstS"/>
    <property type="match status" value="1"/>
</dbReference>
<proteinExistence type="inferred from homology"/>
<evidence type="ECO:0000313" key="10">
    <source>
        <dbReference type="Proteomes" id="UP000588098"/>
    </source>
</evidence>
<evidence type="ECO:0000256" key="1">
    <source>
        <dbReference type="ARBA" id="ARBA00008725"/>
    </source>
</evidence>
<evidence type="ECO:0000256" key="5">
    <source>
        <dbReference type="PIRSR" id="PIRSR002756-1"/>
    </source>
</evidence>
<sequence>MKLQRKNRLRAIAAGALAVSGALVLTACGSDDNSKESNGGGDSTKAAGPIKCEGKGDLLASGSSAQQNAMDLWVKNYSDECDGTKVNYKATGSGAGIQEFLQGKTAFAGSDSALKPEEVAASKKICKGGQGINLPMVGGPIAVGFNVSGVDKLTLDAETLSKIFDSKIKKWDDEAIKKLNPDANLPDLKIQAFHRSDDSGTTDNFTKYLKAASPAAWPHEPGKAWEGEGGQSADGSSGVSAQVKQVNGAISYFELSYAASSSLKTVALDTGADAPVEATVDNASKAIAEAKVVGEGKDLALKLAYDTKAPGAYPITLVTYEIACDKGNKADTAEATKSFLAYTASEGGQTSLKELGYAPLPAAIATKVRDTVSTLS</sequence>